<protein>
    <submittedName>
        <fullName evidence="1">Uncharacterized protein</fullName>
    </submittedName>
</protein>
<reference evidence="1 2" key="1">
    <citation type="submission" date="2018-11" db="EMBL/GenBank/DDBJ databases">
        <title>Aureibaculum marinum gen. nov., sp. nov., a member of the family Flavobacteriaceae isolated from the Bohai Sea.</title>
        <authorList>
            <person name="Ji X."/>
        </authorList>
    </citation>
    <scope>NUCLEOTIDE SEQUENCE [LARGE SCALE GENOMIC DNA]</scope>
    <source>
        <strain evidence="1 2">BH-SD17</strain>
    </source>
</reference>
<evidence type="ECO:0000313" key="2">
    <source>
        <dbReference type="Proteomes" id="UP000270856"/>
    </source>
</evidence>
<evidence type="ECO:0000313" key="1">
    <source>
        <dbReference type="EMBL" id="RPD91618.1"/>
    </source>
</evidence>
<proteinExistence type="predicted"/>
<dbReference type="AlphaFoldDB" id="A0A3N4N975"/>
<name>A0A3N4N975_9FLAO</name>
<organism evidence="1 2">
    <name type="scientific">Aureibaculum marinum</name>
    <dbReference type="NCBI Taxonomy" id="2487930"/>
    <lineage>
        <taxon>Bacteria</taxon>
        <taxon>Pseudomonadati</taxon>
        <taxon>Bacteroidota</taxon>
        <taxon>Flavobacteriia</taxon>
        <taxon>Flavobacteriales</taxon>
        <taxon>Flavobacteriaceae</taxon>
        <taxon>Aureibaculum</taxon>
    </lineage>
</organism>
<dbReference type="Proteomes" id="UP000270856">
    <property type="component" value="Unassembled WGS sequence"/>
</dbReference>
<dbReference type="RefSeq" id="WP_123899173.1">
    <property type="nucleotide sequence ID" value="NZ_RPFJ01000067.1"/>
</dbReference>
<accession>A0A3N4N975</accession>
<keyword evidence="2" id="KW-1185">Reference proteome</keyword>
<comment type="caution">
    <text evidence="1">The sequence shown here is derived from an EMBL/GenBank/DDBJ whole genome shotgun (WGS) entry which is preliminary data.</text>
</comment>
<sequence>MITTSEKPKTELNSYEAILLFNGLEQIKLGLKTLGYLNNMPNNEAKENYNNLKKAFKDLVNSI</sequence>
<gene>
    <name evidence="1" type="ORF">EGM88_14715</name>
</gene>
<dbReference type="EMBL" id="RPFJ01000067">
    <property type="protein sequence ID" value="RPD91618.1"/>
    <property type="molecule type" value="Genomic_DNA"/>
</dbReference>